<proteinExistence type="predicted"/>
<protein>
    <submittedName>
        <fullName evidence="1">Uncharacterized protein</fullName>
    </submittedName>
</protein>
<gene>
    <name evidence="1" type="ORF">S01H4_66040</name>
</gene>
<accession>X1FDE6</accession>
<comment type="caution">
    <text evidence="1">The sequence shown here is derived from an EMBL/GenBank/DDBJ whole genome shotgun (WGS) entry which is preliminary data.</text>
</comment>
<feature type="non-terminal residue" evidence="1">
    <location>
        <position position="1"/>
    </location>
</feature>
<organism evidence="1">
    <name type="scientific">marine sediment metagenome</name>
    <dbReference type="NCBI Taxonomy" id="412755"/>
    <lineage>
        <taxon>unclassified sequences</taxon>
        <taxon>metagenomes</taxon>
        <taxon>ecological metagenomes</taxon>
    </lineage>
</organism>
<reference evidence="1" key="1">
    <citation type="journal article" date="2014" name="Front. Microbiol.">
        <title>High frequency of phylogenetically diverse reductive dehalogenase-homologous genes in deep subseafloor sedimentary metagenomes.</title>
        <authorList>
            <person name="Kawai M."/>
            <person name="Futagami T."/>
            <person name="Toyoda A."/>
            <person name="Takaki Y."/>
            <person name="Nishi S."/>
            <person name="Hori S."/>
            <person name="Arai W."/>
            <person name="Tsubouchi T."/>
            <person name="Morono Y."/>
            <person name="Uchiyama I."/>
            <person name="Ito T."/>
            <person name="Fujiyama A."/>
            <person name="Inagaki F."/>
            <person name="Takami H."/>
        </authorList>
    </citation>
    <scope>NUCLEOTIDE SEQUENCE</scope>
    <source>
        <strain evidence="1">Expedition CK06-06</strain>
    </source>
</reference>
<dbReference type="EMBL" id="BART01040682">
    <property type="protein sequence ID" value="GAH30550.1"/>
    <property type="molecule type" value="Genomic_DNA"/>
</dbReference>
<name>X1FDE6_9ZZZZ</name>
<feature type="non-terminal residue" evidence="1">
    <location>
        <position position="89"/>
    </location>
</feature>
<sequence length="89" mass="9944">DVTCDKEEFIWQHDANISAIFTVMYDGELINGTLKLYNITDEGTYNRTWVNESVTGNESIELDIVNGVATLNNITAECLPDSKAQENIT</sequence>
<dbReference type="AlphaFoldDB" id="X1FDE6"/>
<evidence type="ECO:0000313" key="1">
    <source>
        <dbReference type="EMBL" id="GAH30550.1"/>
    </source>
</evidence>